<dbReference type="Proteomes" id="UP000620104">
    <property type="component" value="Unassembled WGS sequence"/>
</dbReference>
<name>A0A8H3TR54_9TREE</name>
<evidence type="ECO:0000256" key="1">
    <source>
        <dbReference type="SAM" id="MobiDB-lite"/>
    </source>
</evidence>
<evidence type="ECO:0000313" key="2">
    <source>
        <dbReference type="EMBL" id="GHJ85687.1"/>
    </source>
</evidence>
<evidence type="ECO:0000313" key="3">
    <source>
        <dbReference type="Proteomes" id="UP000620104"/>
    </source>
</evidence>
<keyword evidence="3" id="KW-1185">Reference proteome</keyword>
<feature type="region of interest" description="Disordered" evidence="1">
    <location>
        <begin position="1"/>
        <end position="156"/>
    </location>
</feature>
<sequence length="258" mass="27735">MMLSQDRPTTSRIGRKRSNQAAELSDVSIEEDSNGGSRDDGDLGYFPISTRRDSSLTGAETDEDRQVRRIPCMGRKRGSAKGTRGSNDDHSAKIPANCQTYEDKKDTGNDESDAQHSADSSRPIGKTEMPTFPKGASMQSYEKRNSTSSTTIPIEADSSGDIIAQAKSIDSPTTMNLDSCTLGGQGGSETDRISGMPDWAAELDEIVPGVKVISVKDAVEVLLEYHQLDTPTSVLFPWMHGIGDGPLGADGPLEQFFG</sequence>
<protein>
    <submittedName>
        <fullName evidence="2">Uncharacterized protein</fullName>
    </submittedName>
</protein>
<reference evidence="2" key="1">
    <citation type="submission" date="2020-07" db="EMBL/GenBank/DDBJ databases">
        <title>Draft Genome Sequence of a Deep-Sea Yeast, Naganishia (Cryptococcus) liquefaciens strain N6.</title>
        <authorList>
            <person name="Han Y.W."/>
            <person name="Kajitani R."/>
            <person name="Morimoto H."/>
            <person name="Parhat M."/>
            <person name="Tsubouchi H."/>
            <person name="Bakenova O."/>
            <person name="Ogata M."/>
            <person name="Argunhan B."/>
            <person name="Aoki R."/>
            <person name="Kajiwara S."/>
            <person name="Itoh T."/>
            <person name="Iwasaki H."/>
        </authorList>
    </citation>
    <scope>NUCLEOTIDE SEQUENCE</scope>
    <source>
        <strain evidence="2">N6</strain>
    </source>
</reference>
<dbReference type="AlphaFoldDB" id="A0A8H3TR54"/>
<comment type="caution">
    <text evidence="2">The sequence shown here is derived from an EMBL/GenBank/DDBJ whole genome shotgun (WGS) entry which is preliminary data.</text>
</comment>
<feature type="compositionally biased region" description="Basic and acidic residues" evidence="1">
    <location>
        <begin position="101"/>
        <end position="116"/>
    </location>
</feature>
<organism evidence="2 3">
    <name type="scientific">Naganishia liquefaciens</name>
    <dbReference type="NCBI Taxonomy" id="104408"/>
    <lineage>
        <taxon>Eukaryota</taxon>
        <taxon>Fungi</taxon>
        <taxon>Dikarya</taxon>
        <taxon>Basidiomycota</taxon>
        <taxon>Agaricomycotina</taxon>
        <taxon>Tremellomycetes</taxon>
        <taxon>Filobasidiales</taxon>
        <taxon>Filobasidiaceae</taxon>
        <taxon>Naganishia</taxon>
    </lineage>
</organism>
<proteinExistence type="predicted"/>
<gene>
    <name evidence="2" type="ORF">NliqN6_2089</name>
</gene>
<accession>A0A8H3TR54</accession>
<dbReference type="OrthoDB" id="10567754at2759"/>
<feature type="compositionally biased region" description="Polar residues" evidence="1">
    <location>
        <begin position="1"/>
        <end position="12"/>
    </location>
</feature>
<dbReference type="EMBL" id="BLZA01000013">
    <property type="protein sequence ID" value="GHJ85687.1"/>
    <property type="molecule type" value="Genomic_DNA"/>
</dbReference>